<comment type="similarity">
    <text evidence="1">Belongs to the NifU family.</text>
</comment>
<feature type="compositionally biased region" description="Low complexity" evidence="2">
    <location>
        <begin position="34"/>
        <end position="49"/>
    </location>
</feature>
<organism evidence="4 5">
    <name type="scientific">Colletotrichum musicola</name>
    <dbReference type="NCBI Taxonomy" id="2175873"/>
    <lineage>
        <taxon>Eukaryota</taxon>
        <taxon>Fungi</taxon>
        <taxon>Dikarya</taxon>
        <taxon>Ascomycota</taxon>
        <taxon>Pezizomycotina</taxon>
        <taxon>Sordariomycetes</taxon>
        <taxon>Hypocreomycetidae</taxon>
        <taxon>Glomerellales</taxon>
        <taxon>Glomerellaceae</taxon>
        <taxon>Colletotrichum</taxon>
        <taxon>Colletotrichum orchidearum species complex</taxon>
    </lineage>
</organism>
<dbReference type="EMBL" id="WIGM01000075">
    <property type="protein sequence ID" value="KAF6842333.1"/>
    <property type="molecule type" value="Genomic_DNA"/>
</dbReference>
<evidence type="ECO:0000313" key="5">
    <source>
        <dbReference type="Proteomes" id="UP000639643"/>
    </source>
</evidence>
<evidence type="ECO:0000256" key="1">
    <source>
        <dbReference type="ARBA" id="ARBA00006420"/>
    </source>
</evidence>
<dbReference type="GO" id="GO:0016226">
    <property type="term" value="P:iron-sulfur cluster assembly"/>
    <property type="evidence" value="ECO:0007669"/>
    <property type="project" value="InterPro"/>
</dbReference>
<dbReference type="FunFam" id="3.30.300.130:FF:000001">
    <property type="entry name" value="NFU1 iron-sulfur cluster scaffold"/>
    <property type="match status" value="1"/>
</dbReference>
<dbReference type="FunFam" id="3.30.1370.70:FF:000001">
    <property type="entry name" value="NifU-like protein 4, mitochondrial"/>
    <property type="match status" value="1"/>
</dbReference>
<comment type="caution">
    <text evidence="4">The sequence shown here is derived from an EMBL/GenBank/DDBJ whole genome shotgun (WGS) entry which is preliminary data.</text>
</comment>
<dbReference type="InterPro" id="IPR014824">
    <property type="entry name" value="Nfu/NifU_N"/>
</dbReference>
<evidence type="ECO:0000259" key="3">
    <source>
        <dbReference type="SMART" id="SM00932"/>
    </source>
</evidence>
<evidence type="ECO:0000313" key="4">
    <source>
        <dbReference type="EMBL" id="KAF6842333.1"/>
    </source>
</evidence>
<name>A0A8H6NTM2_9PEZI</name>
<feature type="region of interest" description="Disordered" evidence="2">
    <location>
        <begin position="281"/>
        <end position="305"/>
    </location>
</feature>
<dbReference type="Pfam" id="PF01106">
    <property type="entry name" value="NifU"/>
    <property type="match status" value="1"/>
</dbReference>
<dbReference type="AlphaFoldDB" id="A0A8H6NTM2"/>
<reference evidence="4" key="1">
    <citation type="journal article" date="2020" name="Phytopathology">
        <title>Genome Sequence Resources of Colletotrichum truncatum, C. plurivorum, C. musicola, and C. sojae: Four Species Pathogenic to Soybean (Glycine max).</title>
        <authorList>
            <person name="Rogerio F."/>
            <person name="Boufleur T.R."/>
            <person name="Ciampi-Guillardi M."/>
            <person name="Sukno S.A."/>
            <person name="Thon M.R."/>
            <person name="Massola Junior N.S."/>
            <person name="Baroncelli R."/>
        </authorList>
    </citation>
    <scope>NUCLEOTIDE SEQUENCE</scope>
    <source>
        <strain evidence="4">LFN0074</strain>
    </source>
</reference>
<dbReference type="InterPro" id="IPR034904">
    <property type="entry name" value="FSCA_dom_sf"/>
</dbReference>
<dbReference type="InterPro" id="IPR001075">
    <property type="entry name" value="NIF_FeS_clus_asmbl_NifU_C"/>
</dbReference>
<dbReference type="Gene3D" id="3.30.1370.70">
    <property type="entry name" value="Scaffold protein Nfu/NifU, N-terminal domain"/>
    <property type="match status" value="1"/>
</dbReference>
<dbReference type="OrthoDB" id="565552at2759"/>
<dbReference type="GO" id="GO:0005506">
    <property type="term" value="F:iron ion binding"/>
    <property type="evidence" value="ECO:0007669"/>
    <property type="project" value="InterPro"/>
</dbReference>
<evidence type="ECO:0000256" key="2">
    <source>
        <dbReference type="SAM" id="MobiDB-lite"/>
    </source>
</evidence>
<dbReference type="PANTHER" id="PTHR11178:SF1">
    <property type="entry name" value="NFU1 IRON-SULFUR CLUSTER SCAFFOLD HOMOLOG, MITOCHONDRIAL"/>
    <property type="match status" value="1"/>
</dbReference>
<dbReference type="Proteomes" id="UP000639643">
    <property type="component" value="Unassembled WGS sequence"/>
</dbReference>
<keyword evidence="5" id="KW-1185">Reference proteome</keyword>
<dbReference type="Pfam" id="PF08712">
    <property type="entry name" value="Nfu_N"/>
    <property type="match status" value="1"/>
</dbReference>
<feature type="domain" description="Scaffold protein Nfu/NifU N-terminal" evidence="3">
    <location>
        <begin position="85"/>
        <end position="179"/>
    </location>
</feature>
<dbReference type="GO" id="GO:0005739">
    <property type="term" value="C:mitochondrion"/>
    <property type="evidence" value="ECO:0007669"/>
    <property type="project" value="TreeGrafter"/>
</dbReference>
<dbReference type="GO" id="GO:0051536">
    <property type="term" value="F:iron-sulfur cluster binding"/>
    <property type="evidence" value="ECO:0007669"/>
    <property type="project" value="InterPro"/>
</dbReference>
<dbReference type="InterPro" id="IPR036498">
    <property type="entry name" value="Nfu/NifU_N_sf"/>
</dbReference>
<protein>
    <submittedName>
        <fullName evidence="4">NifU-like protein</fullName>
    </submittedName>
</protein>
<dbReference type="SMART" id="SM00932">
    <property type="entry name" value="Nfu_N"/>
    <property type="match status" value="1"/>
</dbReference>
<dbReference type="PANTHER" id="PTHR11178">
    <property type="entry name" value="IRON-SULFUR CLUSTER SCAFFOLD PROTEIN NFU-RELATED"/>
    <property type="match status" value="1"/>
</dbReference>
<dbReference type="SUPFAM" id="SSF110836">
    <property type="entry name" value="Hypothetical protein SAV1430"/>
    <property type="match status" value="1"/>
</dbReference>
<proteinExistence type="inferred from homology"/>
<accession>A0A8H6NTM2</accession>
<dbReference type="Gene3D" id="3.30.300.130">
    <property type="entry name" value="Fe-S cluster assembly (FSCA)"/>
    <property type="match status" value="1"/>
</dbReference>
<sequence length="344" mass="37641">MSSFRTTRTALRAIARTTKPAGLAPAQQSRHFASHYPSSSSSLPAAASSGLLQHRRLPRGRAQRPHEGRSSPFAGRQGAVRTIFIQTESTPNPDAIKFLPNHRILPETISSPFIEYMNPRSTIAPPYPSPLAAQLMNIDGVKSVFYGADFITVTKAADANWAHIRPEIFALITEAITSGQTIVNVSEKKEGAAAGEGEPVEEDSLAYDENDSEVVGMIKELLETRIRPAIQEDGGDIDFRGFTEEGVVLLKLRGACRTCDSSTATLKNGIESMLMHYVSAMSSRRNPKRVPARREKGQPANSRQIEEVKGVEQILDEEEEIALKEFAKFEEKLKAQKGQQAAAA</sequence>
<feature type="region of interest" description="Disordered" evidence="2">
    <location>
        <begin position="14"/>
        <end position="49"/>
    </location>
</feature>
<gene>
    <name evidence="4" type="ORF">CMUS01_03224</name>
</gene>
<dbReference type="SUPFAM" id="SSF117916">
    <property type="entry name" value="Fe-S cluster assembly (FSCA) domain-like"/>
    <property type="match status" value="1"/>
</dbReference>